<evidence type="ECO:0000256" key="7">
    <source>
        <dbReference type="ARBA" id="ARBA00022840"/>
    </source>
</evidence>
<comment type="catalytic activity">
    <reaction evidence="1">
        <text>ATP + protein L-histidine = ADP + protein N-phospho-L-histidine.</text>
        <dbReference type="EC" id="2.7.13.3"/>
    </reaction>
</comment>
<keyword evidence="7" id="KW-0067">ATP-binding</keyword>
<feature type="transmembrane region" description="Helical" evidence="9">
    <location>
        <begin position="195"/>
        <end position="222"/>
    </location>
</feature>
<evidence type="ECO:0000256" key="5">
    <source>
        <dbReference type="ARBA" id="ARBA00022741"/>
    </source>
</evidence>
<dbReference type="PANTHER" id="PTHR43065">
    <property type="entry name" value="SENSOR HISTIDINE KINASE"/>
    <property type="match status" value="1"/>
</dbReference>
<feature type="transmembrane region" description="Helical" evidence="9">
    <location>
        <begin position="128"/>
        <end position="150"/>
    </location>
</feature>
<keyword evidence="5" id="KW-0547">Nucleotide-binding</keyword>
<dbReference type="PANTHER" id="PTHR43065:SF10">
    <property type="entry name" value="PEROXIDE STRESS-ACTIVATED HISTIDINE KINASE MAK3"/>
    <property type="match status" value="1"/>
</dbReference>
<keyword evidence="9" id="KW-1133">Transmembrane helix</keyword>
<dbReference type="GO" id="GO:0000160">
    <property type="term" value="P:phosphorelay signal transduction system"/>
    <property type="evidence" value="ECO:0007669"/>
    <property type="project" value="UniProtKB-KW"/>
</dbReference>
<dbReference type="PROSITE" id="PS50109">
    <property type="entry name" value="HIS_KIN"/>
    <property type="match status" value="1"/>
</dbReference>
<evidence type="ECO:0000256" key="9">
    <source>
        <dbReference type="SAM" id="Phobius"/>
    </source>
</evidence>
<dbReference type="Gene3D" id="3.30.565.10">
    <property type="entry name" value="Histidine kinase-like ATPase, C-terminal domain"/>
    <property type="match status" value="1"/>
</dbReference>
<feature type="domain" description="Histidine kinase" evidence="10">
    <location>
        <begin position="240"/>
        <end position="449"/>
    </location>
</feature>
<evidence type="ECO:0000259" key="10">
    <source>
        <dbReference type="PROSITE" id="PS50109"/>
    </source>
</evidence>
<dbReference type="InterPro" id="IPR005467">
    <property type="entry name" value="His_kinase_dom"/>
</dbReference>
<reference evidence="11" key="1">
    <citation type="submission" date="2016-08" db="EMBL/GenBank/DDBJ databases">
        <title>Complete Genome Seqeunce of Paenibacillus sp. BIHB 4019 from tea rhizoplane.</title>
        <authorList>
            <person name="Thakur R."/>
            <person name="Swarnkar M.K."/>
            <person name="Gulati A."/>
        </authorList>
    </citation>
    <scope>NUCLEOTIDE SEQUENCE [LARGE SCALE GENOMIC DNA]</scope>
    <source>
        <strain evidence="11">BIHB4019</strain>
    </source>
</reference>
<organism evidence="11">
    <name type="scientific">Paenibacillus sp. BIHB 4019</name>
    <dbReference type="NCBI Taxonomy" id="1870819"/>
    <lineage>
        <taxon>Bacteria</taxon>
        <taxon>Bacillati</taxon>
        <taxon>Bacillota</taxon>
        <taxon>Bacilli</taxon>
        <taxon>Bacillales</taxon>
        <taxon>Paenibacillaceae</taxon>
        <taxon>Paenibacillus</taxon>
    </lineage>
</organism>
<dbReference type="InterPro" id="IPR003594">
    <property type="entry name" value="HATPase_dom"/>
</dbReference>
<keyword evidence="9" id="KW-0472">Membrane</keyword>
<name>A0A1B2DQJ4_9BACL</name>
<dbReference type="SUPFAM" id="SSF55874">
    <property type="entry name" value="ATPase domain of HSP90 chaperone/DNA topoisomerase II/histidine kinase"/>
    <property type="match status" value="1"/>
</dbReference>
<feature type="transmembrane region" description="Helical" evidence="9">
    <location>
        <begin position="103"/>
        <end position="122"/>
    </location>
</feature>
<dbReference type="EMBL" id="CP016808">
    <property type="protein sequence ID" value="ANY69981.1"/>
    <property type="molecule type" value="Genomic_DNA"/>
</dbReference>
<dbReference type="EC" id="2.7.13.3" evidence="2"/>
<protein>
    <recommendedName>
        <fullName evidence="2">histidine kinase</fullName>
        <ecNumber evidence="2">2.7.13.3</ecNumber>
    </recommendedName>
</protein>
<evidence type="ECO:0000256" key="2">
    <source>
        <dbReference type="ARBA" id="ARBA00012438"/>
    </source>
</evidence>
<dbReference type="PRINTS" id="PR00344">
    <property type="entry name" value="BCTRLSENSOR"/>
</dbReference>
<evidence type="ECO:0000256" key="1">
    <source>
        <dbReference type="ARBA" id="ARBA00000085"/>
    </source>
</evidence>
<keyword evidence="4" id="KW-0808">Transferase</keyword>
<dbReference type="CDD" id="cd00075">
    <property type="entry name" value="HATPase"/>
    <property type="match status" value="1"/>
</dbReference>
<dbReference type="RefSeq" id="WP_099520929.1">
    <property type="nucleotide sequence ID" value="NZ_CP016808.1"/>
</dbReference>
<dbReference type="GO" id="GO:0004673">
    <property type="term" value="F:protein histidine kinase activity"/>
    <property type="evidence" value="ECO:0007669"/>
    <property type="project" value="UniProtKB-EC"/>
</dbReference>
<evidence type="ECO:0000256" key="6">
    <source>
        <dbReference type="ARBA" id="ARBA00022777"/>
    </source>
</evidence>
<evidence type="ECO:0000256" key="8">
    <source>
        <dbReference type="ARBA" id="ARBA00023012"/>
    </source>
</evidence>
<keyword evidence="6" id="KW-0418">Kinase</keyword>
<dbReference type="InterPro" id="IPR036890">
    <property type="entry name" value="HATPase_C_sf"/>
</dbReference>
<keyword evidence="9" id="KW-0812">Transmembrane</keyword>
<accession>A0A1B2DQJ4</accession>
<dbReference type="Pfam" id="PF02518">
    <property type="entry name" value="HATPase_c"/>
    <property type="match status" value="1"/>
</dbReference>
<keyword evidence="8" id="KW-0902">Two-component regulatory system</keyword>
<dbReference type="SMART" id="SM00387">
    <property type="entry name" value="HATPase_c"/>
    <property type="match status" value="1"/>
</dbReference>
<sequence>MLFVLIALWGIASILMLSDPRSVVSRRLSGVPFTGGAGAMSVVLDERIIPYVSQHYMNETADQLLYMLQAFCSLLSYYGLPYTFLLFALAYRPIDRLQPYERILPLLLFIPIAACLLFTPGYNETYPITFSVVVWWAMPYVAVGAVNILLKNPGYLAQARRHWIVCTSVLTPVLFSATMNYVLPSLGFLRMWVYNTWFVGIGALVFVIGLFTYGFLGVRVFIDRRRLDSTLRAVTSGTAILNHAIKNDVGKMRLFGEKMRAYAASTNQEELLADAETVLRTTRHIQEMIGRVHHGTEDLALKPTREDLGELLLMTLEPYKLIAEGVRFSSSLPEGWSCMIDRAQVTEALGNLISNAIEAMDGKGTLSLIMKETKRDIMIEVRDTGPGMDRTQTAKAFEPFYTTKRGGSTNFGLGLPYAYHVMRKHGGSLHIQSRLGAGTLVSMIFKKKAIQAQYTAGASPNYEHKTAEG</sequence>
<evidence type="ECO:0000313" key="11">
    <source>
        <dbReference type="EMBL" id="ANY69981.1"/>
    </source>
</evidence>
<evidence type="ECO:0000256" key="4">
    <source>
        <dbReference type="ARBA" id="ARBA00022679"/>
    </source>
</evidence>
<feature type="transmembrane region" description="Helical" evidence="9">
    <location>
        <begin position="66"/>
        <end position="91"/>
    </location>
</feature>
<dbReference type="InterPro" id="IPR004358">
    <property type="entry name" value="Sig_transdc_His_kin-like_C"/>
</dbReference>
<keyword evidence="3" id="KW-0597">Phosphoprotein</keyword>
<feature type="transmembrane region" description="Helical" evidence="9">
    <location>
        <begin position="162"/>
        <end position="183"/>
    </location>
</feature>
<evidence type="ECO:0000256" key="3">
    <source>
        <dbReference type="ARBA" id="ARBA00022553"/>
    </source>
</evidence>
<proteinExistence type="predicted"/>
<dbReference type="GO" id="GO:0005524">
    <property type="term" value="F:ATP binding"/>
    <property type="evidence" value="ECO:0007669"/>
    <property type="project" value="UniProtKB-KW"/>
</dbReference>
<dbReference type="AlphaFoldDB" id="A0A1B2DQJ4"/>
<gene>
    <name evidence="11" type="ORF">BBD42_28360</name>
</gene>